<dbReference type="InterPro" id="IPR029050">
    <property type="entry name" value="Immunoprotect_excell_Ig-like"/>
</dbReference>
<gene>
    <name evidence="5" type="ORF">CGZ90_11680</name>
</gene>
<dbReference type="InterPro" id="IPR029051">
    <property type="entry name" value="DUF4352"/>
</dbReference>
<feature type="region of interest" description="Disordered" evidence="2">
    <location>
        <begin position="18"/>
        <end position="73"/>
    </location>
</feature>
<dbReference type="OrthoDB" id="2352213at2"/>
<evidence type="ECO:0000256" key="1">
    <source>
        <dbReference type="ARBA" id="ARBA00022729"/>
    </source>
</evidence>
<evidence type="ECO:0000259" key="4">
    <source>
        <dbReference type="Pfam" id="PF11611"/>
    </source>
</evidence>
<evidence type="ECO:0000313" key="5">
    <source>
        <dbReference type="EMBL" id="OYD57335.1"/>
    </source>
</evidence>
<feature type="domain" description="DUF4352" evidence="4">
    <location>
        <begin position="83"/>
        <end position="210"/>
    </location>
</feature>
<keyword evidence="6" id="KW-1185">Reference proteome</keyword>
<accession>A0A235F9E8</accession>
<evidence type="ECO:0000256" key="3">
    <source>
        <dbReference type="SAM" id="SignalP"/>
    </source>
</evidence>
<dbReference type="AlphaFoldDB" id="A0A235F9E8"/>
<comment type="caution">
    <text evidence="5">The sequence shown here is derived from an EMBL/GenBank/DDBJ whole genome shotgun (WGS) entry which is preliminary data.</text>
</comment>
<dbReference type="PROSITE" id="PS51257">
    <property type="entry name" value="PROKAR_LIPOPROTEIN"/>
    <property type="match status" value="1"/>
</dbReference>
<dbReference type="Proteomes" id="UP000215059">
    <property type="component" value="Unassembled WGS sequence"/>
</dbReference>
<dbReference type="EMBL" id="NOII01000003">
    <property type="protein sequence ID" value="OYD57335.1"/>
    <property type="molecule type" value="Genomic_DNA"/>
</dbReference>
<dbReference type="RefSeq" id="WP_094252684.1">
    <property type="nucleotide sequence ID" value="NZ_JBHLXL010000001.1"/>
</dbReference>
<sequence length="225" mass="25437">MRQIMILLMISLFTIGCTAKPEESNPEKEPKKEQQQQETEKKPETEKEAFGDSPQAADDSVLPKPGTSNEDDDGVVTLLKEAKLNETKTIGPIKMKVANVRVIEYKPSVDLVDFFHGYTHKDEKKFPYVRVNVVFENTSDDPIQFAPVSEVKTDQGQKVTWENDFYIEELNGEIKPGEKKMGSLGFIIDDTDPAKMKSLTLKTSEAFDKNKKKLAEPASFEVKFK</sequence>
<protein>
    <recommendedName>
        <fullName evidence="4">DUF4352 domain-containing protein</fullName>
    </recommendedName>
</protein>
<dbReference type="Gene3D" id="2.60.40.1240">
    <property type="match status" value="1"/>
</dbReference>
<evidence type="ECO:0000313" key="6">
    <source>
        <dbReference type="Proteomes" id="UP000215059"/>
    </source>
</evidence>
<proteinExistence type="predicted"/>
<feature type="signal peptide" evidence="3">
    <location>
        <begin position="1"/>
        <end position="19"/>
    </location>
</feature>
<evidence type="ECO:0000256" key="2">
    <source>
        <dbReference type="SAM" id="MobiDB-lite"/>
    </source>
</evidence>
<feature type="compositionally biased region" description="Basic and acidic residues" evidence="2">
    <location>
        <begin position="20"/>
        <end position="50"/>
    </location>
</feature>
<reference evidence="5 6" key="1">
    <citation type="submission" date="2017-07" db="EMBL/GenBank/DDBJ databases">
        <title>Fictibacillus sp. nov. GDSW-R2A3 Genome sequencing and assembly.</title>
        <authorList>
            <person name="Mayilraj S."/>
        </authorList>
    </citation>
    <scope>NUCLEOTIDE SEQUENCE [LARGE SCALE GENOMIC DNA]</scope>
    <source>
        <strain evidence="5 6">GDSW-R2A3</strain>
    </source>
</reference>
<organism evidence="5 6">
    <name type="scientific">Fictibacillus aquaticus</name>
    <dbReference type="NCBI Taxonomy" id="2021314"/>
    <lineage>
        <taxon>Bacteria</taxon>
        <taxon>Bacillati</taxon>
        <taxon>Bacillota</taxon>
        <taxon>Bacilli</taxon>
        <taxon>Bacillales</taxon>
        <taxon>Fictibacillaceae</taxon>
        <taxon>Fictibacillus</taxon>
    </lineage>
</organism>
<feature type="chain" id="PRO_5039297722" description="DUF4352 domain-containing protein" evidence="3">
    <location>
        <begin position="20"/>
        <end position="225"/>
    </location>
</feature>
<name>A0A235F9E8_9BACL</name>
<keyword evidence="1 3" id="KW-0732">Signal</keyword>
<dbReference type="Pfam" id="PF11611">
    <property type="entry name" value="DUF4352"/>
    <property type="match status" value="1"/>
</dbReference>